<evidence type="ECO:0000313" key="14">
    <source>
        <dbReference type="Proteomes" id="UP000824469"/>
    </source>
</evidence>
<reference evidence="13 14" key="1">
    <citation type="journal article" date="2021" name="Nat. Plants">
        <title>The Taxus genome provides insights into paclitaxel biosynthesis.</title>
        <authorList>
            <person name="Xiong X."/>
            <person name="Gou J."/>
            <person name="Liao Q."/>
            <person name="Li Y."/>
            <person name="Zhou Q."/>
            <person name="Bi G."/>
            <person name="Li C."/>
            <person name="Du R."/>
            <person name="Wang X."/>
            <person name="Sun T."/>
            <person name="Guo L."/>
            <person name="Liang H."/>
            <person name="Lu P."/>
            <person name="Wu Y."/>
            <person name="Zhang Z."/>
            <person name="Ro D.K."/>
            <person name="Shang Y."/>
            <person name="Huang S."/>
            <person name="Yan J."/>
        </authorList>
    </citation>
    <scope>NUCLEOTIDE SEQUENCE [LARGE SCALE GENOMIC DNA]</scope>
    <source>
        <strain evidence="13">Ta-2019</strain>
    </source>
</reference>
<dbReference type="AlphaFoldDB" id="A0AA38FV75"/>
<keyword evidence="6 11" id="KW-0560">Oxidoreductase</keyword>
<dbReference type="EC" id="1.17.4.1" evidence="2 11"/>
<dbReference type="CDD" id="cd01679">
    <property type="entry name" value="RNR_I"/>
    <property type="match status" value="1"/>
</dbReference>
<dbReference type="InterPro" id="IPR000788">
    <property type="entry name" value="RNR_lg_C"/>
</dbReference>
<dbReference type="Gene3D" id="3.20.70.20">
    <property type="match status" value="1"/>
</dbReference>
<evidence type="ECO:0000256" key="10">
    <source>
        <dbReference type="PROSITE-ProRule" id="PRU00492"/>
    </source>
</evidence>
<evidence type="ECO:0000256" key="7">
    <source>
        <dbReference type="ARBA" id="ARBA00023116"/>
    </source>
</evidence>
<dbReference type="PANTHER" id="PTHR11573:SF6">
    <property type="entry name" value="RIBONUCLEOSIDE-DIPHOSPHATE REDUCTASE LARGE SUBUNIT"/>
    <property type="match status" value="1"/>
</dbReference>
<name>A0AA38FV75_TAXCH</name>
<gene>
    <name evidence="13" type="ORF">KI387_026009</name>
</gene>
<evidence type="ECO:0000256" key="9">
    <source>
        <dbReference type="ARBA" id="ARBA00047754"/>
    </source>
</evidence>
<dbReference type="OMA" id="IELPQHM"/>
<protein>
    <recommendedName>
        <fullName evidence="2 11">Ribonucleoside-diphosphate reductase</fullName>
        <ecNumber evidence="2 11">1.17.4.1</ecNumber>
    </recommendedName>
</protein>
<evidence type="ECO:0000256" key="5">
    <source>
        <dbReference type="ARBA" id="ARBA00022840"/>
    </source>
</evidence>
<evidence type="ECO:0000256" key="2">
    <source>
        <dbReference type="ARBA" id="ARBA00012274"/>
    </source>
</evidence>
<comment type="caution">
    <text evidence="13">The sequence shown here is derived from an EMBL/GenBank/DDBJ whole genome shotgun (WGS) entry which is preliminary data.</text>
</comment>
<keyword evidence="5 10" id="KW-0067">ATP-binding</keyword>
<dbReference type="PROSITE" id="PS00089">
    <property type="entry name" value="RIBORED_LARGE"/>
    <property type="match status" value="1"/>
</dbReference>
<dbReference type="InterPro" id="IPR013346">
    <property type="entry name" value="NrdE_NrdA_C"/>
</dbReference>
<dbReference type="GO" id="GO:0005524">
    <property type="term" value="F:ATP binding"/>
    <property type="evidence" value="ECO:0007669"/>
    <property type="project" value="UniProtKB-UniRule"/>
</dbReference>
<feature type="domain" description="ATP-cone" evidence="12">
    <location>
        <begin position="2"/>
        <end position="93"/>
    </location>
</feature>
<comment type="function">
    <text evidence="11">Provides the precursors necessary for DNA synthesis. Catalyzes the biosynthesis of deoxyribonucleotides from the corresponding ribonucleotides.</text>
</comment>
<proteinExistence type="inferred from homology"/>
<keyword evidence="8" id="KW-1015">Disulfide bond</keyword>
<sequence>TMYVIKRDGRQESVHFDKITARLKKLSYGLNTEHCDPVLVAQKVCAGVYKGVTTSQLDELAAETAAAMTANHPDYAQLAARITVSNLHKNTKKSFSETIKQMYAHVNHRSGLDAPLIANDVYEIIMKNAARLDSEIIYDRDFDYDYFGFKTLERSYLLKDNGVVVERPQHMLMRVSVGIHKNDIDSAIRTYHLMSQRWFTHASPTLFNAGTPRAQLSSCFLVCMKDDSIEGIYDTLKECAVISKSAGGLGISVHNVRATGSYIRGTNGTSNGIVPMLRVFNDTARYVDQGGGKRKGAFAMYLEPWHADVFDFLELRKNHGKEENRARDLFYALWVPDLFMKRVEENSTWALFCPNEAPGLADCWGEEFEKLYMKYEQEGKAKKVIQAHKLWFAILEAQIETGNPYMLFKDTCNRKSNQQNLGTIKSSNLCTEIVEFTSPTETAVCNLASIALSRFVREKGVPLESHPSKLVGSRGYRNRYFDFDKLAKVTSTVTYNLNKIIDVNYYPVETAKRSNLRHRPIGIGVQGLADTFILLGMPFDSEEAKQLNKDIFETIYYHSLKASTELAIKEGPYETYFGSPVSKGILQPDMWDVKPSNRWDWAMLREMIVKHGVRNSLLVAPMPTASTSQILGNNECFEPYTSNIYSRRVLSGEFVVVNKHLLHDLTDMGLWSPSLKNKVIYHSGSVQNISEIPDDLKDIYRTVWELKQRTLVDMAVERGCYIDQSQSLNIHMDQPNFGKLTSLHFYAWSKGLKTGMYYLRSRAAADAIQFTVDTTSIKENTKQVTEDVETKMAQVACSLENKDECIACGS</sequence>
<evidence type="ECO:0000259" key="12">
    <source>
        <dbReference type="PROSITE" id="PS51161"/>
    </source>
</evidence>
<keyword evidence="4 10" id="KW-0547">Nucleotide-binding</keyword>
<organism evidence="13 14">
    <name type="scientific">Taxus chinensis</name>
    <name type="common">Chinese yew</name>
    <name type="synonym">Taxus wallichiana var. chinensis</name>
    <dbReference type="NCBI Taxonomy" id="29808"/>
    <lineage>
        <taxon>Eukaryota</taxon>
        <taxon>Viridiplantae</taxon>
        <taxon>Streptophyta</taxon>
        <taxon>Embryophyta</taxon>
        <taxon>Tracheophyta</taxon>
        <taxon>Spermatophyta</taxon>
        <taxon>Pinopsida</taxon>
        <taxon>Pinidae</taxon>
        <taxon>Conifers II</taxon>
        <taxon>Cupressales</taxon>
        <taxon>Taxaceae</taxon>
        <taxon>Taxus</taxon>
    </lineage>
</organism>
<dbReference type="Pfam" id="PF03477">
    <property type="entry name" value="ATP-cone"/>
    <property type="match status" value="1"/>
</dbReference>
<dbReference type="PRINTS" id="PR01183">
    <property type="entry name" value="RIBORDTASEM1"/>
</dbReference>
<dbReference type="GO" id="GO:0009263">
    <property type="term" value="P:deoxyribonucleotide biosynthetic process"/>
    <property type="evidence" value="ECO:0007669"/>
    <property type="project" value="UniProtKB-KW"/>
</dbReference>
<dbReference type="InterPro" id="IPR039718">
    <property type="entry name" value="Rrm1"/>
</dbReference>
<dbReference type="InterPro" id="IPR013509">
    <property type="entry name" value="RNR_lsu_N"/>
</dbReference>
<dbReference type="SUPFAM" id="SSF51998">
    <property type="entry name" value="PFL-like glycyl radical enzymes"/>
    <property type="match status" value="1"/>
</dbReference>
<comment type="similarity">
    <text evidence="1 11">Belongs to the ribonucleoside diphosphate reductase large chain family.</text>
</comment>
<evidence type="ECO:0000256" key="6">
    <source>
        <dbReference type="ARBA" id="ARBA00023002"/>
    </source>
</evidence>
<dbReference type="GO" id="GO:0005971">
    <property type="term" value="C:ribonucleoside-diphosphate reductase complex"/>
    <property type="evidence" value="ECO:0007669"/>
    <property type="project" value="TreeGrafter"/>
</dbReference>
<dbReference type="EMBL" id="JAHRHJ020000006">
    <property type="protein sequence ID" value="KAH9310974.1"/>
    <property type="molecule type" value="Genomic_DNA"/>
</dbReference>
<dbReference type="PROSITE" id="PS51161">
    <property type="entry name" value="ATP_CONE"/>
    <property type="match status" value="1"/>
</dbReference>
<dbReference type="PANTHER" id="PTHR11573">
    <property type="entry name" value="RIBONUCLEOSIDE-DIPHOSPHATE REDUCTASE LARGE CHAIN"/>
    <property type="match status" value="1"/>
</dbReference>
<keyword evidence="3" id="KW-0021">Allosteric enzyme</keyword>
<evidence type="ECO:0000256" key="1">
    <source>
        <dbReference type="ARBA" id="ARBA00010406"/>
    </source>
</evidence>
<dbReference type="Proteomes" id="UP000824469">
    <property type="component" value="Unassembled WGS sequence"/>
</dbReference>
<keyword evidence="14" id="KW-1185">Reference proteome</keyword>
<comment type="catalytic activity">
    <reaction evidence="9 11">
        <text>a 2'-deoxyribonucleoside 5'-diphosphate + [thioredoxin]-disulfide + H2O = a ribonucleoside 5'-diphosphate + [thioredoxin]-dithiol</text>
        <dbReference type="Rhea" id="RHEA:23252"/>
        <dbReference type="Rhea" id="RHEA-COMP:10698"/>
        <dbReference type="Rhea" id="RHEA-COMP:10700"/>
        <dbReference type="ChEBI" id="CHEBI:15377"/>
        <dbReference type="ChEBI" id="CHEBI:29950"/>
        <dbReference type="ChEBI" id="CHEBI:50058"/>
        <dbReference type="ChEBI" id="CHEBI:57930"/>
        <dbReference type="ChEBI" id="CHEBI:73316"/>
        <dbReference type="EC" id="1.17.4.1"/>
    </reaction>
</comment>
<dbReference type="Pfam" id="PF02867">
    <property type="entry name" value="Ribonuc_red_lgC"/>
    <property type="match status" value="1"/>
</dbReference>
<evidence type="ECO:0000313" key="13">
    <source>
        <dbReference type="EMBL" id="KAH9310974.1"/>
    </source>
</evidence>
<dbReference type="SUPFAM" id="SSF48168">
    <property type="entry name" value="R1 subunit of ribonucleotide reductase, N-terminal domain"/>
    <property type="match status" value="1"/>
</dbReference>
<dbReference type="InterPro" id="IPR008926">
    <property type="entry name" value="RNR_R1-su_N"/>
</dbReference>
<dbReference type="GO" id="GO:0004748">
    <property type="term" value="F:ribonucleoside-diphosphate reductase activity, thioredoxin disulfide as acceptor"/>
    <property type="evidence" value="ECO:0007669"/>
    <property type="project" value="UniProtKB-EC"/>
</dbReference>
<evidence type="ECO:0000256" key="3">
    <source>
        <dbReference type="ARBA" id="ARBA00022533"/>
    </source>
</evidence>
<dbReference type="NCBIfam" id="TIGR02506">
    <property type="entry name" value="NrdE_NrdA"/>
    <property type="match status" value="1"/>
</dbReference>
<accession>A0AA38FV75</accession>
<dbReference type="FunFam" id="3.20.70.20:FF:000001">
    <property type="entry name" value="Ribonucleoside-diphosphate reductase"/>
    <property type="match status" value="1"/>
</dbReference>
<dbReference type="Pfam" id="PF00317">
    <property type="entry name" value="Ribonuc_red_lgN"/>
    <property type="match status" value="1"/>
</dbReference>
<evidence type="ECO:0000256" key="8">
    <source>
        <dbReference type="ARBA" id="ARBA00023157"/>
    </source>
</evidence>
<dbReference type="InterPro" id="IPR005144">
    <property type="entry name" value="ATP-cone_dom"/>
</dbReference>
<keyword evidence="7 11" id="KW-0215">Deoxyribonucleotide synthesis</keyword>
<evidence type="ECO:0000256" key="4">
    <source>
        <dbReference type="ARBA" id="ARBA00022741"/>
    </source>
</evidence>
<feature type="non-terminal residue" evidence="13">
    <location>
        <position position="810"/>
    </location>
</feature>
<evidence type="ECO:0000256" key="11">
    <source>
        <dbReference type="RuleBase" id="RU003410"/>
    </source>
</evidence>